<feature type="region of interest" description="Disordered" evidence="1">
    <location>
        <begin position="420"/>
        <end position="447"/>
    </location>
</feature>
<dbReference type="InterPro" id="IPR036770">
    <property type="entry name" value="Ankyrin_rpt-contain_sf"/>
</dbReference>
<dbReference type="AlphaFoldDB" id="A0AA88A900"/>
<protein>
    <recommendedName>
        <fullName evidence="3">PGG domain-containing protein</fullName>
    </recommendedName>
</protein>
<dbReference type="InterPro" id="IPR026961">
    <property type="entry name" value="PGG_dom"/>
</dbReference>
<evidence type="ECO:0000259" key="3">
    <source>
        <dbReference type="Pfam" id="PF13962"/>
    </source>
</evidence>
<feature type="region of interest" description="Disordered" evidence="1">
    <location>
        <begin position="280"/>
        <end position="315"/>
    </location>
</feature>
<keyword evidence="2" id="KW-0812">Transmembrane</keyword>
<keyword evidence="2" id="KW-1133">Transmembrane helix</keyword>
<dbReference type="Proteomes" id="UP001187192">
    <property type="component" value="Unassembled WGS sequence"/>
</dbReference>
<keyword evidence="2" id="KW-0472">Membrane</keyword>
<dbReference type="Pfam" id="PF13962">
    <property type="entry name" value="PGG"/>
    <property type="match status" value="1"/>
</dbReference>
<dbReference type="SMART" id="SM00248">
    <property type="entry name" value="ANK"/>
    <property type="match status" value="6"/>
</dbReference>
<dbReference type="InterPro" id="IPR002110">
    <property type="entry name" value="Ankyrin_rpt"/>
</dbReference>
<sequence>MASHAELEALHLDMEKIKKDLFNKAMRGEWEEVVKIYERDPRAHRAKITRSGDTALHVAISDCQDDFVEKLVQQIVAQYSSPESVLDIGNDRGNTALHFAAAMGNVRMCKCIAEVKHSLVGSRNKDTETPLFVAAVRGKKEAFLCLHHICASEPDVSYCRRDDGQTALHLAIAGEYFDLAFQIIHLYKEPLVNSVDEHGLSPLHILASKPFAFKSGSNLGPWNKIVYHCTFVDELKPESPSQVKKLEDEKKVTSYPENYKTCVDVFQLLSNAVHVVSTVRDDASKGSERADTENPEGPKSPLNEQHKGQPLTGGARRHQLFPSNYTTCFNLVKIICKALLVILGFGSRMITKVREKKEKHIWSVQIMNELLQNASMYEYENTGTGPHAVTPHKEDGETKPYEIIDGGDATFASEIFDQPIPLHVPSTDPTKTGQRNNEKEKNGKEKSAKCIEIEKETAILIAAKNGVTEMVQKILDLFPVAIHDMNAEKKNIVLLAVEHRQPHVYQLLLKRNILKDSVFQQVDDQGNSALHLAAMLGGYKPWLIPGAALQMQWEIKWYEFVKRSMPPNFFVRYNNDRKTAKDIFTETHTDLVKAGGEWLTNTSQSCSVVAALIATVAFATSTTVPGGNDSESGKPTLEDKPAFELFAISSLIALCFSVTSVVMFLAILTSRYQENDFGRDLPRRLLVGLTSLFVSIAAMLVSFCAGHFFVLQDELQYAAFPVYAVTCLPVSFFAVAQFPLYFDLIWAHFKKVPQRSYKVAVFPI</sequence>
<evidence type="ECO:0000256" key="1">
    <source>
        <dbReference type="SAM" id="MobiDB-lite"/>
    </source>
</evidence>
<gene>
    <name evidence="4" type="ORF">TIFTF001_018021</name>
</gene>
<evidence type="ECO:0000256" key="2">
    <source>
        <dbReference type="SAM" id="Phobius"/>
    </source>
</evidence>
<comment type="caution">
    <text evidence="4">The sequence shown here is derived from an EMBL/GenBank/DDBJ whole genome shotgun (WGS) entry which is preliminary data.</text>
</comment>
<dbReference type="PANTHER" id="PTHR24177">
    <property type="entry name" value="CASKIN"/>
    <property type="match status" value="1"/>
</dbReference>
<feature type="transmembrane region" description="Helical" evidence="2">
    <location>
        <begin position="689"/>
        <end position="710"/>
    </location>
</feature>
<proteinExistence type="predicted"/>
<accession>A0AA88A900</accession>
<organism evidence="4 5">
    <name type="scientific">Ficus carica</name>
    <name type="common">Common fig</name>
    <dbReference type="NCBI Taxonomy" id="3494"/>
    <lineage>
        <taxon>Eukaryota</taxon>
        <taxon>Viridiplantae</taxon>
        <taxon>Streptophyta</taxon>
        <taxon>Embryophyta</taxon>
        <taxon>Tracheophyta</taxon>
        <taxon>Spermatophyta</taxon>
        <taxon>Magnoliopsida</taxon>
        <taxon>eudicotyledons</taxon>
        <taxon>Gunneridae</taxon>
        <taxon>Pentapetalae</taxon>
        <taxon>rosids</taxon>
        <taxon>fabids</taxon>
        <taxon>Rosales</taxon>
        <taxon>Moraceae</taxon>
        <taxon>Ficeae</taxon>
        <taxon>Ficus</taxon>
    </lineage>
</organism>
<name>A0AA88A900_FICCA</name>
<dbReference type="GO" id="GO:0016020">
    <property type="term" value="C:membrane"/>
    <property type="evidence" value="ECO:0007669"/>
    <property type="project" value="TreeGrafter"/>
</dbReference>
<feature type="domain" description="PGG" evidence="3">
    <location>
        <begin position="597"/>
        <end position="709"/>
    </location>
</feature>
<evidence type="ECO:0000313" key="4">
    <source>
        <dbReference type="EMBL" id="GMN48857.1"/>
    </source>
</evidence>
<feature type="transmembrane region" description="Helical" evidence="2">
    <location>
        <begin position="722"/>
        <end position="746"/>
    </location>
</feature>
<feature type="transmembrane region" description="Helical" evidence="2">
    <location>
        <begin position="645"/>
        <end position="668"/>
    </location>
</feature>
<feature type="compositionally biased region" description="Basic and acidic residues" evidence="1">
    <location>
        <begin position="280"/>
        <end position="292"/>
    </location>
</feature>
<dbReference type="Gene3D" id="1.25.40.20">
    <property type="entry name" value="Ankyrin repeat-containing domain"/>
    <property type="match status" value="2"/>
</dbReference>
<reference evidence="4" key="1">
    <citation type="submission" date="2023-07" db="EMBL/GenBank/DDBJ databases">
        <title>draft genome sequence of fig (Ficus carica).</title>
        <authorList>
            <person name="Takahashi T."/>
            <person name="Nishimura K."/>
        </authorList>
    </citation>
    <scope>NUCLEOTIDE SEQUENCE</scope>
</reference>
<dbReference type="PANTHER" id="PTHR24177:SF103">
    <property type="entry name" value="PGG DOMAIN-CONTAINING PROTEIN"/>
    <property type="match status" value="1"/>
</dbReference>
<dbReference type="SUPFAM" id="SSF48403">
    <property type="entry name" value="Ankyrin repeat"/>
    <property type="match status" value="2"/>
</dbReference>
<dbReference type="Pfam" id="PF12796">
    <property type="entry name" value="Ank_2"/>
    <property type="match status" value="2"/>
</dbReference>
<keyword evidence="5" id="KW-1185">Reference proteome</keyword>
<evidence type="ECO:0000313" key="5">
    <source>
        <dbReference type="Proteomes" id="UP001187192"/>
    </source>
</evidence>
<dbReference type="EMBL" id="BTGU01000029">
    <property type="protein sequence ID" value="GMN48857.1"/>
    <property type="molecule type" value="Genomic_DNA"/>
</dbReference>
<feature type="compositionally biased region" description="Basic and acidic residues" evidence="1">
    <location>
        <begin position="436"/>
        <end position="447"/>
    </location>
</feature>